<dbReference type="RefSeq" id="WP_345189070.1">
    <property type="nucleotide sequence ID" value="NZ_BAABGP010000037.1"/>
</dbReference>
<proteinExistence type="predicted"/>
<feature type="compositionally biased region" description="Low complexity" evidence="1">
    <location>
        <begin position="21"/>
        <end position="31"/>
    </location>
</feature>
<sequence>MITPNDSAGAGRAPIRRGRPRVGVEPGPSPVVKGSISADEFSLLAELKEETDFNTSALVRDGILLLLARNGKLQINDEAWEARYRLAREVTAERDPVKAQLLEVQESIFRAGLADVDGDGQ</sequence>
<evidence type="ECO:0000313" key="2">
    <source>
        <dbReference type="EMBL" id="GAA4492524.1"/>
    </source>
</evidence>
<dbReference type="EMBL" id="BAABGP010000037">
    <property type="protein sequence ID" value="GAA4492524.1"/>
    <property type="molecule type" value="Genomic_DNA"/>
</dbReference>
<evidence type="ECO:0000313" key="3">
    <source>
        <dbReference type="Proteomes" id="UP001500731"/>
    </source>
</evidence>
<feature type="region of interest" description="Disordered" evidence="1">
    <location>
        <begin position="1"/>
        <end position="31"/>
    </location>
</feature>
<protein>
    <submittedName>
        <fullName evidence="2">Uncharacterized protein</fullName>
    </submittedName>
</protein>
<comment type="caution">
    <text evidence="2">The sequence shown here is derived from an EMBL/GenBank/DDBJ whole genome shotgun (WGS) entry which is preliminary data.</text>
</comment>
<dbReference type="Proteomes" id="UP001500731">
    <property type="component" value="Unassembled WGS sequence"/>
</dbReference>
<name>A0ABP8PSQ0_9MICO</name>
<keyword evidence="3" id="KW-1185">Reference proteome</keyword>
<accession>A0ABP8PSQ0</accession>
<evidence type="ECO:0000256" key="1">
    <source>
        <dbReference type="SAM" id="MobiDB-lite"/>
    </source>
</evidence>
<gene>
    <name evidence="2" type="ORF">GCM10023171_37740</name>
</gene>
<reference evidence="3" key="1">
    <citation type="journal article" date="2019" name="Int. J. Syst. Evol. Microbiol.">
        <title>The Global Catalogue of Microorganisms (GCM) 10K type strain sequencing project: providing services to taxonomists for standard genome sequencing and annotation.</title>
        <authorList>
            <consortium name="The Broad Institute Genomics Platform"/>
            <consortium name="The Broad Institute Genome Sequencing Center for Infectious Disease"/>
            <person name="Wu L."/>
            <person name="Ma J."/>
        </authorList>
    </citation>
    <scope>NUCLEOTIDE SEQUENCE [LARGE SCALE GENOMIC DNA]</scope>
    <source>
        <strain evidence="3">JCM 17839</strain>
    </source>
</reference>
<organism evidence="2 3">
    <name type="scientific">Microbacterium panaciterrae</name>
    <dbReference type="NCBI Taxonomy" id="985759"/>
    <lineage>
        <taxon>Bacteria</taxon>
        <taxon>Bacillati</taxon>
        <taxon>Actinomycetota</taxon>
        <taxon>Actinomycetes</taxon>
        <taxon>Micrococcales</taxon>
        <taxon>Microbacteriaceae</taxon>
        <taxon>Microbacterium</taxon>
    </lineage>
</organism>